<dbReference type="InterPro" id="IPR029035">
    <property type="entry name" value="DHS-like_NAD/FAD-binding_dom"/>
</dbReference>
<dbReference type="InterPro" id="IPR011766">
    <property type="entry name" value="TPP_enzyme_TPP-bd"/>
</dbReference>
<dbReference type="RefSeq" id="WP_033504259.1">
    <property type="nucleotide sequence ID" value="NZ_CP011786.1"/>
</dbReference>
<evidence type="ECO:0000259" key="5">
    <source>
        <dbReference type="Pfam" id="PF02775"/>
    </source>
</evidence>
<dbReference type="Proteomes" id="UP000029015">
    <property type="component" value="Unassembled WGS sequence"/>
</dbReference>
<dbReference type="eggNOG" id="COG0028">
    <property type="taxonomic scope" value="Bacteria"/>
</dbReference>
<feature type="domain" description="Thiamine pyrophosphate enzyme N-terminal TPP-binding" evidence="6">
    <location>
        <begin position="5"/>
        <end position="119"/>
    </location>
</feature>
<dbReference type="Pfam" id="PF00205">
    <property type="entry name" value="TPP_enzyme_M"/>
    <property type="match status" value="1"/>
</dbReference>
<keyword evidence="8" id="KW-1185">Reference proteome</keyword>
<dbReference type="KEGG" id="bact:AB656_06405"/>
<evidence type="ECO:0000259" key="4">
    <source>
        <dbReference type="Pfam" id="PF00205"/>
    </source>
</evidence>
<dbReference type="NCBIfam" id="NF006377">
    <property type="entry name" value="PRK08611.1"/>
    <property type="match status" value="1"/>
</dbReference>
<dbReference type="PANTHER" id="PTHR42981">
    <property type="entry name" value="PYRUVATE DEHYDROGENASE [UBIQUINONE]"/>
    <property type="match status" value="1"/>
</dbReference>
<dbReference type="GO" id="GO:0047112">
    <property type="term" value="F:pyruvate oxidase activity"/>
    <property type="evidence" value="ECO:0007669"/>
    <property type="project" value="UniProtKB-EC"/>
</dbReference>
<evidence type="ECO:0000256" key="2">
    <source>
        <dbReference type="ARBA" id="ARBA00023052"/>
    </source>
</evidence>
<keyword evidence="7" id="KW-0670">Pyruvate</keyword>
<dbReference type="CDD" id="cd02014">
    <property type="entry name" value="TPP_POX"/>
    <property type="match status" value="1"/>
</dbReference>
<dbReference type="InterPro" id="IPR029061">
    <property type="entry name" value="THDP-binding"/>
</dbReference>
<dbReference type="AlphaFoldDB" id="A0A086YYD5"/>
<dbReference type="InterPro" id="IPR012001">
    <property type="entry name" value="Thiamin_PyroP_enz_TPP-bd_dom"/>
</dbReference>
<dbReference type="Pfam" id="PF02775">
    <property type="entry name" value="TPP_enzyme_C"/>
    <property type="match status" value="1"/>
</dbReference>
<comment type="similarity">
    <text evidence="1 3">Belongs to the TPP enzyme family.</text>
</comment>
<reference evidence="7 8" key="1">
    <citation type="submission" date="2014-03" db="EMBL/GenBank/DDBJ databases">
        <title>Genomics of Bifidobacteria.</title>
        <authorList>
            <person name="Ventura M."/>
            <person name="Milani C."/>
            <person name="Lugli G.A."/>
        </authorList>
    </citation>
    <scope>NUCLEOTIDE SEQUENCE [LARGE SCALE GENOMIC DNA]</scope>
    <source>
        <strain evidence="7 8">DSM 22766</strain>
    </source>
</reference>
<dbReference type="EC" id="1.2.3.3" evidence="7"/>
<dbReference type="InterPro" id="IPR047212">
    <property type="entry name" value="TPP_POXB-like"/>
</dbReference>
<dbReference type="PATRIC" id="fig|1437605.7.peg.1314"/>
<protein>
    <submittedName>
        <fullName evidence="7">Pyruvate oxidase</fullName>
        <ecNumber evidence="7">1.2.3.3</ecNumber>
    </submittedName>
</protein>
<dbReference type="Pfam" id="PF02776">
    <property type="entry name" value="TPP_enzyme_N"/>
    <property type="match status" value="1"/>
</dbReference>
<dbReference type="InterPro" id="IPR000399">
    <property type="entry name" value="TPP-bd_CS"/>
</dbReference>
<sequence>MSKINAADKMVQVMQAWGVDNVYGLPGDSVDTTVEALYRVRDRVKFTQVRHEEVAALAAAAQAKLTGKVGVCLSIGGPGAIHMLNGLYDAKMDHVPVVAILGQIQSHLLNTGYFQEVDLPKLCDDVAVYNKLVTGPETLPAVMDEAIRMAYLHQGVAVLTIPDDVPNHKIEDTFRPTADLFRQQHPAIDPADIDKSLDMIRRAKKPVAFFGVGAKGAQAEAKEFVERYSLPFIQTMPAKGVIDDDHPNALGQVGKLGTKPAYEAMFDADLLILVGTDYPYAPYLNGKIPAIQIELEPTRIGKRHQVEVGMVADAKDALTQLNARGEKIPETDWLKACRKNMGTWRKWMKDVTGKAHKGVLPSRTFTKMSEIAPDNAVWSVDVGTSTSFGARFIDVKSTQKYVISAWLGTMGCALPAAIAAKRDMPDRPVYAVCGDGAFAMVMQDFVTAVKYQLPIVVVVLNNHLLAFIEYEQQSVGQQNYGIDLADIDFAKFAEACGGIGVNVTTDEEFDAAIEKYKNPTKPVIINCASADEAPLPGKIVWDEAEGYMKFGLGYMKEQFRIPELPPLRELMRQFL</sequence>
<proteinExistence type="inferred from homology"/>
<dbReference type="InterPro" id="IPR047211">
    <property type="entry name" value="POXB-like"/>
</dbReference>
<evidence type="ECO:0000256" key="1">
    <source>
        <dbReference type="ARBA" id="ARBA00007812"/>
    </source>
</evidence>
<dbReference type="Gene3D" id="3.40.50.1220">
    <property type="entry name" value="TPP-binding domain"/>
    <property type="match status" value="1"/>
</dbReference>
<feature type="domain" description="Thiamine pyrophosphate enzyme TPP-binding" evidence="5">
    <location>
        <begin position="381"/>
        <end position="527"/>
    </location>
</feature>
<keyword evidence="7" id="KW-0560">Oxidoreductase</keyword>
<evidence type="ECO:0000313" key="7">
    <source>
        <dbReference type="EMBL" id="KFI39285.1"/>
    </source>
</evidence>
<dbReference type="GO" id="GO:0030976">
    <property type="term" value="F:thiamine pyrophosphate binding"/>
    <property type="evidence" value="ECO:0007669"/>
    <property type="project" value="InterPro"/>
</dbReference>
<accession>A0A086YYD5</accession>
<keyword evidence="2 3" id="KW-0786">Thiamine pyrophosphate</keyword>
<dbReference type="SUPFAM" id="SSF52518">
    <property type="entry name" value="Thiamin diphosphate-binding fold (THDP-binding)"/>
    <property type="match status" value="2"/>
</dbReference>
<name>A0A086YYD5_9BIFI</name>
<dbReference type="PROSITE" id="PS00187">
    <property type="entry name" value="TPP_ENZYMES"/>
    <property type="match status" value="1"/>
</dbReference>
<dbReference type="InterPro" id="IPR047210">
    <property type="entry name" value="TPP_PYR_POXB-like"/>
</dbReference>
<dbReference type="EMBL" id="JGYK01000002">
    <property type="protein sequence ID" value="KFI39285.1"/>
    <property type="molecule type" value="Genomic_DNA"/>
</dbReference>
<comment type="caution">
    <text evidence="7">The sequence shown here is derived from an EMBL/GenBank/DDBJ whole genome shotgun (WGS) entry which is preliminary data.</text>
</comment>
<dbReference type="SUPFAM" id="SSF52467">
    <property type="entry name" value="DHS-like NAD/FAD-binding domain"/>
    <property type="match status" value="1"/>
</dbReference>
<dbReference type="InterPro" id="IPR012000">
    <property type="entry name" value="Thiamin_PyroP_enz_cen_dom"/>
</dbReference>
<dbReference type="GO" id="GO:0000287">
    <property type="term" value="F:magnesium ion binding"/>
    <property type="evidence" value="ECO:0007669"/>
    <property type="project" value="InterPro"/>
</dbReference>
<evidence type="ECO:0000256" key="3">
    <source>
        <dbReference type="RuleBase" id="RU362132"/>
    </source>
</evidence>
<dbReference type="PANTHER" id="PTHR42981:SF2">
    <property type="entry name" value="PYRUVATE DEHYDROGENASE [UBIQUINONE]"/>
    <property type="match status" value="1"/>
</dbReference>
<evidence type="ECO:0000259" key="6">
    <source>
        <dbReference type="Pfam" id="PF02776"/>
    </source>
</evidence>
<organism evidence="7 8">
    <name type="scientific">Bifidobacterium actinocoloniiforme DSM 22766</name>
    <dbReference type="NCBI Taxonomy" id="1437605"/>
    <lineage>
        <taxon>Bacteria</taxon>
        <taxon>Bacillati</taxon>
        <taxon>Actinomycetota</taxon>
        <taxon>Actinomycetes</taxon>
        <taxon>Bifidobacteriales</taxon>
        <taxon>Bifidobacteriaceae</taxon>
        <taxon>Bifidobacterium</taxon>
    </lineage>
</organism>
<feature type="domain" description="Thiamine pyrophosphate enzyme central" evidence="4">
    <location>
        <begin position="193"/>
        <end position="321"/>
    </location>
</feature>
<evidence type="ECO:0000313" key="8">
    <source>
        <dbReference type="Proteomes" id="UP000029015"/>
    </source>
</evidence>
<gene>
    <name evidence="7" type="ORF">BACT_0115</name>
</gene>
<dbReference type="OrthoDB" id="4959782at2"/>
<dbReference type="CDD" id="cd07039">
    <property type="entry name" value="TPP_PYR_POX"/>
    <property type="match status" value="1"/>
</dbReference>
<dbReference type="STRING" id="1437605.AB656_06405"/>
<dbReference type="Gene3D" id="3.40.50.970">
    <property type="match status" value="2"/>
</dbReference>